<protein>
    <submittedName>
        <fullName evidence="2">Uncharacterized protein</fullName>
    </submittedName>
</protein>
<organism evidence="2 3">
    <name type="scientific">Agitococcus lubricus</name>
    <dbReference type="NCBI Taxonomy" id="1077255"/>
    <lineage>
        <taxon>Bacteria</taxon>
        <taxon>Pseudomonadati</taxon>
        <taxon>Pseudomonadota</taxon>
        <taxon>Gammaproteobacteria</taxon>
        <taxon>Moraxellales</taxon>
        <taxon>Moraxellaceae</taxon>
        <taxon>Agitococcus</taxon>
    </lineage>
</organism>
<feature type="transmembrane region" description="Helical" evidence="1">
    <location>
        <begin position="56"/>
        <end position="75"/>
    </location>
</feature>
<evidence type="ECO:0000313" key="3">
    <source>
        <dbReference type="Proteomes" id="UP000244223"/>
    </source>
</evidence>
<keyword evidence="1" id="KW-0472">Membrane</keyword>
<reference evidence="2 3" key="1">
    <citation type="submission" date="2018-04" db="EMBL/GenBank/DDBJ databases">
        <title>Genomic Encyclopedia of Archaeal and Bacterial Type Strains, Phase II (KMG-II): from individual species to whole genera.</title>
        <authorList>
            <person name="Goeker M."/>
        </authorList>
    </citation>
    <scope>NUCLEOTIDE SEQUENCE [LARGE SCALE GENOMIC DNA]</scope>
    <source>
        <strain evidence="2 3">DSM 5822</strain>
    </source>
</reference>
<keyword evidence="1" id="KW-1133">Transmembrane helix</keyword>
<dbReference type="RefSeq" id="WP_107864620.1">
    <property type="nucleotide sequence ID" value="NZ_QAON01000002.1"/>
</dbReference>
<feature type="transmembrane region" description="Helical" evidence="1">
    <location>
        <begin position="87"/>
        <end position="115"/>
    </location>
</feature>
<keyword evidence="1" id="KW-0812">Transmembrane</keyword>
<name>A0A2T5J2N4_9GAMM</name>
<comment type="caution">
    <text evidence="2">The sequence shown here is derived from an EMBL/GenBank/DDBJ whole genome shotgun (WGS) entry which is preliminary data.</text>
</comment>
<dbReference type="Proteomes" id="UP000244223">
    <property type="component" value="Unassembled WGS sequence"/>
</dbReference>
<sequence length="119" mass="13382">MLARVKCFLIGLWAFCLTIRPVWSDEQVEEQVLAMPKVVIDLSDVALLIFQQQSKIVAFMLLIALFTSVLAYGFLKRTQQEQTIKDGMLPSVVSVVAVLVVLMLALALPVMRYWLVGLK</sequence>
<dbReference type="EMBL" id="QAON01000002">
    <property type="protein sequence ID" value="PTQ90778.1"/>
    <property type="molecule type" value="Genomic_DNA"/>
</dbReference>
<proteinExistence type="predicted"/>
<evidence type="ECO:0000256" key="1">
    <source>
        <dbReference type="SAM" id="Phobius"/>
    </source>
</evidence>
<gene>
    <name evidence="2" type="ORF">C8N29_102178</name>
</gene>
<keyword evidence="3" id="KW-1185">Reference proteome</keyword>
<accession>A0A2T5J2N4</accession>
<dbReference type="AlphaFoldDB" id="A0A2T5J2N4"/>
<evidence type="ECO:0000313" key="2">
    <source>
        <dbReference type="EMBL" id="PTQ90778.1"/>
    </source>
</evidence>